<proteinExistence type="inferred from homology"/>
<evidence type="ECO:0000256" key="1">
    <source>
        <dbReference type="ARBA" id="ARBA00005384"/>
    </source>
</evidence>
<dbReference type="InterPro" id="IPR051446">
    <property type="entry name" value="HTH_trans_reg/aminotransferase"/>
</dbReference>
<protein>
    <submittedName>
        <fullName evidence="6">PLP-dependent aminotransferase family protein</fullName>
    </submittedName>
</protein>
<dbReference type="SUPFAM" id="SSF53383">
    <property type="entry name" value="PLP-dependent transferases"/>
    <property type="match status" value="1"/>
</dbReference>
<dbReference type="InterPro" id="IPR036390">
    <property type="entry name" value="WH_DNA-bd_sf"/>
</dbReference>
<dbReference type="Gene3D" id="3.90.1150.10">
    <property type="entry name" value="Aspartate Aminotransferase, domain 1"/>
    <property type="match status" value="1"/>
</dbReference>
<keyword evidence="6" id="KW-0808">Transferase</keyword>
<evidence type="ECO:0000313" key="7">
    <source>
        <dbReference type="Proteomes" id="UP000246303"/>
    </source>
</evidence>
<dbReference type="Pfam" id="PF00155">
    <property type="entry name" value="Aminotran_1_2"/>
    <property type="match status" value="1"/>
</dbReference>
<dbReference type="EMBL" id="QHLZ01000008">
    <property type="protein sequence ID" value="PXA64824.1"/>
    <property type="molecule type" value="Genomic_DNA"/>
</dbReference>
<keyword evidence="4" id="KW-0238">DNA-binding</keyword>
<sequence length="458" mass="48335">MSISNRSEEIAGMLKQQAALMRAGDKLPSVRELSKTYGASPVTITQAITALSALGVVRAEPGRGTFVSGNNTAGESDYAWQSTALGRSRVDAGRAGRLNAQGSADHVQLSWGYLAPELQPFDELRTLGARCAKSHRAWTMAPPMGLPDLRRVFAAELGADVADMLIMPGGQQSLVFAMRTLADPGTTLITESPSYPGATIAAQAAGLNLAAVPSDANGIRTDHLAETLERTRAKLIYLQPCYANPTGAVLSPERRVEVLALAKQYGAFIIEDDWARNLALEGTAPPPLFTQDPDGHVVSIATLSKPAAPGLRVGAIAARGPAGERLRTARIADDMCVPPLAQEIALGLLSSGAWPRHLKRLRAGLLERRDAMVAEVHASMPGARITNIPTGGIHLWVRLPEGSDSLVLTAAAHAAGVMIGDGRQFYVDEPTAPHIRLSFSAASIAQIGVGVRRVASLL</sequence>
<dbReference type="Gene3D" id="1.10.10.10">
    <property type="entry name" value="Winged helix-like DNA-binding domain superfamily/Winged helix DNA-binding domain"/>
    <property type="match status" value="1"/>
</dbReference>
<dbReference type="CDD" id="cd00609">
    <property type="entry name" value="AAT_like"/>
    <property type="match status" value="1"/>
</dbReference>
<dbReference type="InterPro" id="IPR004839">
    <property type="entry name" value="Aminotransferase_I/II_large"/>
</dbReference>
<dbReference type="RefSeq" id="WP_110106852.1">
    <property type="nucleotide sequence ID" value="NZ_JACBZZ010000001.1"/>
</dbReference>
<dbReference type="SUPFAM" id="SSF46785">
    <property type="entry name" value="Winged helix' DNA-binding domain"/>
    <property type="match status" value="1"/>
</dbReference>
<dbReference type="InterPro" id="IPR036388">
    <property type="entry name" value="WH-like_DNA-bd_sf"/>
</dbReference>
<dbReference type="GO" id="GO:0003677">
    <property type="term" value="F:DNA binding"/>
    <property type="evidence" value="ECO:0007669"/>
    <property type="project" value="UniProtKB-KW"/>
</dbReference>
<evidence type="ECO:0000256" key="2">
    <source>
        <dbReference type="ARBA" id="ARBA00022898"/>
    </source>
</evidence>
<dbReference type="AlphaFoldDB" id="A0A2V3DRQ0"/>
<keyword evidence="5" id="KW-0804">Transcription</keyword>
<dbReference type="Proteomes" id="UP000246303">
    <property type="component" value="Unassembled WGS sequence"/>
</dbReference>
<dbReference type="InterPro" id="IPR015424">
    <property type="entry name" value="PyrdxlP-dep_Trfase"/>
</dbReference>
<organism evidence="6 7">
    <name type="scientific">Arthrobacter psychrochitiniphilus</name>
    <dbReference type="NCBI Taxonomy" id="291045"/>
    <lineage>
        <taxon>Bacteria</taxon>
        <taxon>Bacillati</taxon>
        <taxon>Actinomycetota</taxon>
        <taxon>Actinomycetes</taxon>
        <taxon>Micrococcales</taxon>
        <taxon>Micrococcaceae</taxon>
        <taxon>Arthrobacter</taxon>
    </lineage>
</organism>
<name>A0A2V3DRQ0_9MICC</name>
<dbReference type="PANTHER" id="PTHR46577">
    <property type="entry name" value="HTH-TYPE TRANSCRIPTIONAL REGULATORY PROTEIN GABR"/>
    <property type="match status" value="1"/>
</dbReference>
<keyword evidence="3" id="KW-0805">Transcription regulation</keyword>
<keyword evidence="7" id="KW-1185">Reference proteome</keyword>
<dbReference type="GO" id="GO:0030170">
    <property type="term" value="F:pyridoxal phosphate binding"/>
    <property type="evidence" value="ECO:0007669"/>
    <property type="project" value="InterPro"/>
</dbReference>
<evidence type="ECO:0000313" key="6">
    <source>
        <dbReference type="EMBL" id="PXA64824.1"/>
    </source>
</evidence>
<dbReference type="GO" id="GO:0003700">
    <property type="term" value="F:DNA-binding transcription factor activity"/>
    <property type="evidence" value="ECO:0007669"/>
    <property type="project" value="InterPro"/>
</dbReference>
<comment type="caution">
    <text evidence="6">The sequence shown here is derived from an EMBL/GenBank/DDBJ whole genome shotgun (WGS) entry which is preliminary data.</text>
</comment>
<evidence type="ECO:0000256" key="4">
    <source>
        <dbReference type="ARBA" id="ARBA00023125"/>
    </source>
</evidence>
<dbReference type="Gene3D" id="3.40.640.10">
    <property type="entry name" value="Type I PLP-dependent aspartate aminotransferase-like (Major domain)"/>
    <property type="match status" value="1"/>
</dbReference>
<dbReference type="CDD" id="cd07377">
    <property type="entry name" value="WHTH_GntR"/>
    <property type="match status" value="1"/>
</dbReference>
<dbReference type="SMART" id="SM00345">
    <property type="entry name" value="HTH_GNTR"/>
    <property type="match status" value="1"/>
</dbReference>
<keyword evidence="2" id="KW-0663">Pyridoxal phosphate</keyword>
<dbReference type="Pfam" id="PF00392">
    <property type="entry name" value="GntR"/>
    <property type="match status" value="1"/>
</dbReference>
<keyword evidence="6" id="KW-0032">Aminotransferase</keyword>
<dbReference type="InterPro" id="IPR015421">
    <property type="entry name" value="PyrdxlP-dep_Trfase_major"/>
</dbReference>
<evidence type="ECO:0000256" key="3">
    <source>
        <dbReference type="ARBA" id="ARBA00023015"/>
    </source>
</evidence>
<evidence type="ECO:0000256" key="5">
    <source>
        <dbReference type="ARBA" id="ARBA00023163"/>
    </source>
</evidence>
<dbReference type="InterPro" id="IPR000524">
    <property type="entry name" value="Tscrpt_reg_HTH_GntR"/>
</dbReference>
<dbReference type="InterPro" id="IPR015422">
    <property type="entry name" value="PyrdxlP-dep_Trfase_small"/>
</dbReference>
<accession>A0A2V3DRQ0</accession>
<comment type="similarity">
    <text evidence="1">In the C-terminal section; belongs to the class-I pyridoxal-phosphate-dependent aminotransferase family.</text>
</comment>
<dbReference type="PANTHER" id="PTHR46577:SF2">
    <property type="entry name" value="TRANSCRIPTIONAL REGULATORY PROTEIN"/>
    <property type="match status" value="1"/>
</dbReference>
<dbReference type="OrthoDB" id="9802328at2"/>
<dbReference type="PROSITE" id="PS50949">
    <property type="entry name" value="HTH_GNTR"/>
    <property type="match status" value="1"/>
</dbReference>
<reference evidence="6 7" key="1">
    <citation type="submission" date="2018-05" db="EMBL/GenBank/DDBJ databases">
        <title>Genetic diversity of glacier-inhabiting Cryobacterium bacteria in China and description of Cryobacterium mengkeensis sp. nov. and Arthrobacter glacialis sp. nov.</title>
        <authorList>
            <person name="Liu Q."/>
            <person name="Xin Y.-H."/>
        </authorList>
    </citation>
    <scope>NUCLEOTIDE SEQUENCE [LARGE SCALE GENOMIC DNA]</scope>
    <source>
        <strain evidence="6 7">GP3</strain>
    </source>
</reference>
<dbReference type="GO" id="GO:0008483">
    <property type="term" value="F:transaminase activity"/>
    <property type="evidence" value="ECO:0007669"/>
    <property type="project" value="UniProtKB-KW"/>
</dbReference>
<gene>
    <name evidence="6" type="ORF">CVS29_13520</name>
</gene>